<dbReference type="Proteomes" id="UP000037035">
    <property type="component" value="Unassembled WGS sequence"/>
</dbReference>
<keyword evidence="2" id="KW-1185">Reference proteome</keyword>
<accession>A0A0L6UVG0</accession>
<dbReference type="EMBL" id="LAVV01008569">
    <property type="protein sequence ID" value="KNZ52474.1"/>
    <property type="molecule type" value="Genomic_DNA"/>
</dbReference>
<gene>
    <name evidence="1" type="ORF">VP01_3560g1</name>
</gene>
<sequence>MAFAQPDLAKTGAKFTCLDIGVLTCCKSTFHMFKQAILLQKPCTHFFREENKAAKFLLSPEEWSQATNLMKLLQPLCEATKILCVSDYPTLNKALPICILYQDSPLDEPEPPKKFESELLRYLKEDVEAKGTTILQYWSNCQKTFPPSLKWLVAIFQSQHQHGI</sequence>
<comment type="caution">
    <text evidence="1">The sequence shown here is derived from an EMBL/GenBank/DDBJ whole genome shotgun (WGS) entry which is preliminary data.</text>
</comment>
<evidence type="ECO:0000313" key="1">
    <source>
        <dbReference type="EMBL" id="KNZ52474.1"/>
    </source>
</evidence>
<organism evidence="1 2">
    <name type="scientific">Puccinia sorghi</name>
    <dbReference type="NCBI Taxonomy" id="27349"/>
    <lineage>
        <taxon>Eukaryota</taxon>
        <taxon>Fungi</taxon>
        <taxon>Dikarya</taxon>
        <taxon>Basidiomycota</taxon>
        <taxon>Pucciniomycotina</taxon>
        <taxon>Pucciniomycetes</taxon>
        <taxon>Pucciniales</taxon>
        <taxon>Pucciniaceae</taxon>
        <taxon>Puccinia</taxon>
    </lineage>
</organism>
<dbReference type="InterPro" id="IPR012337">
    <property type="entry name" value="RNaseH-like_sf"/>
</dbReference>
<evidence type="ECO:0008006" key="3">
    <source>
        <dbReference type="Google" id="ProtNLM"/>
    </source>
</evidence>
<dbReference type="SUPFAM" id="SSF53098">
    <property type="entry name" value="Ribonuclease H-like"/>
    <property type="match status" value="1"/>
</dbReference>
<name>A0A0L6UVG0_9BASI</name>
<dbReference type="AlphaFoldDB" id="A0A0L6UVG0"/>
<proteinExistence type="predicted"/>
<dbReference type="OrthoDB" id="2309955at2759"/>
<evidence type="ECO:0000313" key="2">
    <source>
        <dbReference type="Proteomes" id="UP000037035"/>
    </source>
</evidence>
<dbReference type="VEuPathDB" id="FungiDB:VP01_3560g1"/>
<reference evidence="1 2" key="1">
    <citation type="submission" date="2015-08" db="EMBL/GenBank/DDBJ databases">
        <title>Next Generation Sequencing and Analysis of the Genome of Puccinia sorghi L Schw, the Causal Agent of Maize Common Rust.</title>
        <authorList>
            <person name="Rochi L."/>
            <person name="Burguener G."/>
            <person name="Darino M."/>
            <person name="Turjanski A."/>
            <person name="Kreff E."/>
            <person name="Dieguez M.J."/>
            <person name="Sacco F."/>
        </authorList>
    </citation>
    <scope>NUCLEOTIDE SEQUENCE [LARGE SCALE GENOMIC DNA]</scope>
    <source>
        <strain evidence="1 2">RO10H11247</strain>
    </source>
</reference>
<protein>
    <recommendedName>
        <fullName evidence="3">HAT C-terminal dimerisation domain-containing protein</fullName>
    </recommendedName>
</protein>